<dbReference type="AlphaFoldDB" id="A0A917P6G7"/>
<dbReference type="Proteomes" id="UP000635726">
    <property type="component" value="Unassembled WGS sequence"/>
</dbReference>
<sequence length="383" mass="42843">MSLLRPLIPVVERAVMGLDRAFSRALQPRRARGLLSLLCYCGWGSPQRVELTGRVVLPRTLKPATHGDPRWLNFTNIVRRLLSREIGGIEVRGTLYGVQARAVSDDDGFFTLCFQATPDQPFTSGWHDAELTIPGRERTSHARIQVVDDRTCAYGLISDLDDTVIQSDVTRIGRMLMTVLTGNARTRSPFPGVGSLYRALSRHTPDGLGPDLPAPARRRGRNPVFYVSSSPWNFFDLLWQFLEYRRIPLGPLFLRNWGADLLTGHGSYKHAVIERIFHAYPALRFVLVGDSGERDPEIYAEVAQKFPGRVLSIYIRDVNEGRGDARILHLREEMARIGVDMVLARDSFAAAAHAMALGLITPGELRSVAQSVERSLHLPILPF</sequence>
<evidence type="ECO:0000313" key="3">
    <source>
        <dbReference type="Proteomes" id="UP000635726"/>
    </source>
</evidence>
<comment type="caution">
    <text evidence="2">The sequence shown here is derived from an EMBL/GenBank/DDBJ whole genome shotgun (WGS) entry which is preliminary data.</text>
</comment>
<dbReference type="InterPro" id="IPR019236">
    <property type="entry name" value="APP1_cat"/>
</dbReference>
<dbReference type="PANTHER" id="PTHR28208:SF3">
    <property type="entry name" value="PHOSPHATIDATE PHOSPHATASE APP1"/>
    <property type="match status" value="1"/>
</dbReference>
<reference evidence="2" key="2">
    <citation type="submission" date="2020-09" db="EMBL/GenBank/DDBJ databases">
        <authorList>
            <person name="Sun Q."/>
            <person name="Ohkuma M."/>
        </authorList>
    </citation>
    <scope>NUCLEOTIDE SEQUENCE</scope>
    <source>
        <strain evidence="2">JCM 14371</strain>
    </source>
</reference>
<dbReference type="InterPro" id="IPR052935">
    <property type="entry name" value="Mg2+_PAP"/>
</dbReference>
<dbReference type="EMBL" id="BMOE01000001">
    <property type="protein sequence ID" value="GGJ64101.1"/>
    <property type="molecule type" value="Genomic_DNA"/>
</dbReference>
<dbReference type="Pfam" id="PF09949">
    <property type="entry name" value="APP1_cat"/>
    <property type="match status" value="1"/>
</dbReference>
<name>A0A917P6G7_9DEIO</name>
<protein>
    <submittedName>
        <fullName evidence="2">Phosphatase</fullName>
    </submittedName>
</protein>
<evidence type="ECO:0000259" key="1">
    <source>
        <dbReference type="Pfam" id="PF09949"/>
    </source>
</evidence>
<feature type="domain" description="Phosphatidate phosphatase APP1 catalytic" evidence="1">
    <location>
        <begin position="155"/>
        <end position="317"/>
    </location>
</feature>
<proteinExistence type="predicted"/>
<dbReference type="GO" id="GO:0008195">
    <property type="term" value="F:phosphatidate phosphatase activity"/>
    <property type="evidence" value="ECO:0007669"/>
    <property type="project" value="InterPro"/>
</dbReference>
<accession>A0A917P6G7</accession>
<organism evidence="2 3">
    <name type="scientific">Deinococcus aquiradiocola</name>
    <dbReference type="NCBI Taxonomy" id="393059"/>
    <lineage>
        <taxon>Bacteria</taxon>
        <taxon>Thermotogati</taxon>
        <taxon>Deinococcota</taxon>
        <taxon>Deinococci</taxon>
        <taxon>Deinococcales</taxon>
        <taxon>Deinococcaceae</taxon>
        <taxon>Deinococcus</taxon>
    </lineage>
</organism>
<dbReference type="PANTHER" id="PTHR28208">
    <property type="entry name" value="PHOSPHATIDATE PHOSPHATASE APP1"/>
    <property type="match status" value="1"/>
</dbReference>
<gene>
    <name evidence="2" type="ORF">GCM10008939_04940</name>
</gene>
<evidence type="ECO:0000313" key="2">
    <source>
        <dbReference type="EMBL" id="GGJ64101.1"/>
    </source>
</evidence>
<reference evidence="2" key="1">
    <citation type="journal article" date="2014" name="Int. J. Syst. Evol. Microbiol.">
        <title>Complete genome sequence of Corynebacterium casei LMG S-19264T (=DSM 44701T), isolated from a smear-ripened cheese.</title>
        <authorList>
            <consortium name="US DOE Joint Genome Institute (JGI-PGF)"/>
            <person name="Walter F."/>
            <person name="Albersmeier A."/>
            <person name="Kalinowski J."/>
            <person name="Ruckert C."/>
        </authorList>
    </citation>
    <scope>NUCLEOTIDE SEQUENCE</scope>
    <source>
        <strain evidence="2">JCM 14371</strain>
    </source>
</reference>
<keyword evidence="3" id="KW-1185">Reference proteome</keyword>
<dbReference type="RefSeq" id="WP_188960617.1">
    <property type="nucleotide sequence ID" value="NZ_BMOE01000001.1"/>
</dbReference>